<sequence length="137" mass="16008">MYTTIPFKRPDGGQRDQTLIPFKYSGVNSYYKGWIDGVLSVNNGNLRGFYWSYESCLQTSNYGKNVSKEFIQYMYDYIHDHWLELIWIPATNDRGVSYLSNDAFDGILKVGGYFDYVFVQPNYYQNKNCITNVPVLI</sequence>
<accession>F8AIJ9</accession>
<evidence type="ECO:0000313" key="2">
    <source>
        <dbReference type="Proteomes" id="UP000008386"/>
    </source>
</evidence>
<dbReference type="HOGENOM" id="CLU_1860779_0_0_2"/>
<dbReference type="STRING" id="529709.PYCH_06770"/>
<protein>
    <submittedName>
        <fullName evidence="1">Uncharacterized protein</fullName>
    </submittedName>
</protein>
<dbReference type="eggNOG" id="arCOG05060">
    <property type="taxonomic scope" value="Archaea"/>
</dbReference>
<keyword evidence="2" id="KW-1185">Reference proteome</keyword>
<proteinExistence type="predicted"/>
<reference evidence="1 2" key="1">
    <citation type="journal article" date="2011" name="J. Bacteriol.">
        <title>Complete genome sequence of the obligate piezophilic hyperthermophilic archaeon Pyrococcus yayanosii CH1.</title>
        <authorList>
            <person name="Jun X."/>
            <person name="Lupeng L."/>
            <person name="Minjuan X."/>
            <person name="Oger P."/>
            <person name="Fengping W."/>
            <person name="Jebbar M."/>
            <person name="Xiang X."/>
        </authorList>
    </citation>
    <scope>NUCLEOTIDE SEQUENCE [LARGE SCALE GENOMIC DNA]</scope>
    <source>
        <strain evidence="2">CH1 / JCM 16557</strain>
    </source>
</reference>
<dbReference type="EMBL" id="CP002779">
    <property type="protein sequence ID" value="AEH24365.1"/>
    <property type="molecule type" value="Genomic_DNA"/>
</dbReference>
<dbReference type="Proteomes" id="UP000008386">
    <property type="component" value="Chromosome"/>
</dbReference>
<name>F8AIJ9_PYRYC</name>
<gene>
    <name evidence="1" type="ordered locus">PYCH_06770</name>
</gene>
<dbReference type="AlphaFoldDB" id="F8AIJ9"/>
<dbReference type="KEGG" id="pya:PYCH_06770"/>
<evidence type="ECO:0000313" key="1">
    <source>
        <dbReference type="EMBL" id="AEH24365.1"/>
    </source>
</evidence>
<organism evidence="1 2">
    <name type="scientific">Pyrococcus yayanosii (strain CH1 / JCM 16557)</name>
    <dbReference type="NCBI Taxonomy" id="529709"/>
    <lineage>
        <taxon>Archaea</taxon>
        <taxon>Methanobacteriati</taxon>
        <taxon>Methanobacteriota</taxon>
        <taxon>Thermococci</taxon>
        <taxon>Thermococcales</taxon>
        <taxon>Thermococcaceae</taxon>
        <taxon>Pyrococcus</taxon>
    </lineage>
</organism>